<dbReference type="NCBIfam" id="NF007020">
    <property type="entry name" value="PRK09485.1"/>
    <property type="match status" value="1"/>
</dbReference>
<reference evidence="9" key="1">
    <citation type="submission" date="2018-07" db="EMBL/GenBank/DDBJ databases">
        <authorList>
            <person name="Kim H."/>
        </authorList>
    </citation>
    <scope>NUCLEOTIDE SEQUENCE [LARGE SCALE GENOMIC DNA]</scope>
    <source>
        <strain evidence="9">F02</strain>
    </source>
</reference>
<keyword evidence="4 6" id="KW-0862">Zinc</keyword>
<evidence type="ECO:0000256" key="5">
    <source>
        <dbReference type="ARBA" id="ARBA00076752"/>
    </source>
</evidence>
<protein>
    <recommendedName>
        <fullName evidence="5">S-methylmethionine:homocysteine methyltransferase</fullName>
    </recommendedName>
</protein>
<keyword evidence="9" id="KW-1185">Reference proteome</keyword>
<dbReference type="FunFam" id="3.20.20.330:FF:000002">
    <property type="entry name" value="Homocysteine S-methyltransferase"/>
    <property type="match status" value="1"/>
</dbReference>
<dbReference type="PROSITE" id="PS50970">
    <property type="entry name" value="HCY"/>
    <property type="match status" value="1"/>
</dbReference>
<dbReference type="RefSeq" id="WP_114562093.1">
    <property type="nucleotide sequence ID" value="NZ_CP031124.1"/>
</dbReference>
<dbReference type="InterPro" id="IPR051486">
    <property type="entry name" value="Hcy_S-methyltransferase"/>
</dbReference>
<feature type="binding site" evidence="6">
    <location>
        <position position="297"/>
    </location>
    <ligand>
        <name>Zn(2+)</name>
        <dbReference type="ChEBI" id="CHEBI:29105"/>
    </ligand>
</feature>
<evidence type="ECO:0000259" key="7">
    <source>
        <dbReference type="PROSITE" id="PS50970"/>
    </source>
</evidence>
<comment type="cofactor">
    <cofactor evidence="6">
        <name>Zn(2+)</name>
        <dbReference type="ChEBI" id="CHEBI:29105"/>
    </cofactor>
</comment>
<dbReference type="InterPro" id="IPR036589">
    <property type="entry name" value="HCY_dom_sf"/>
</dbReference>
<dbReference type="OrthoDB" id="9803687at2"/>
<dbReference type="InterPro" id="IPR003726">
    <property type="entry name" value="HCY_dom"/>
</dbReference>
<evidence type="ECO:0000256" key="4">
    <source>
        <dbReference type="ARBA" id="ARBA00022833"/>
    </source>
</evidence>
<keyword evidence="2 6" id="KW-0808">Transferase</keyword>
<dbReference type="Proteomes" id="UP000252182">
    <property type="component" value="Chromosome"/>
</dbReference>
<sequence length="315" mass="35014">MNPIQNLLTHQRVIVIDGALGTELERKGCDLNDALWSSKVLIDNPDIVKDIHLSYLEAGADCITTSSYQSSIQGFMAHGFDAETAYALIRKSSEIAVEARDAFWSGLTEDERTNRQKPMVIASLGPYGAYLADGSEFRGDYPLDKQTMFDFYRPRIQALIEGGAEMLGCETLPSSEEALLVIELLKNEFPHVHAWFSFSAKDREHISNGETIESVIQAVAPHDAVIAIGINCTAPQYIDALIQRIATQTNKPIIVYPNSGETYDAEHKTWHDHSTHGEFATQAQTWFEHGARLIGGCCRTSPREIKDVAMRLKSN</sequence>
<gene>
    <name evidence="8" type="primary">mmuM</name>
    <name evidence="8" type="ORF">DTO96_100544</name>
</gene>
<dbReference type="GO" id="GO:0009086">
    <property type="term" value="P:methionine biosynthetic process"/>
    <property type="evidence" value="ECO:0007669"/>
    <property type="project" value="InterPro"/>
</dbReference>
<evidence type="ECO:0000313" key="9">
    <source>
        <dbReference type="Proteomes" id="UP000252182"/>
    </source>
</evidence>
<dbReference type="KEGG" id="hyf:DTO96_100544"/>
<name>A0A345D8Z6_9BURK</name>
<proteinExistence type="predicted"/>
<feature type="binding site" evidence="6">
    <location>
        <position position="298"/>
    </location>
    <ligand>
        <name>Zn(2+)</name>
        <dbReference type="ChEBI" id="CHEBI:29105"/>
    </ligand>
</feature>
<dbReference type="SUPFAM" id="SSF82282">
    <property type="entry name" value="Homocysteine S-methyltransferase"/>
    <property type="match status" value="1"/>
</dbReference>
<evidence type="ECO:0000256" key="1">
    <source>
        <dbReference type="ARBA" id="ARBA00022603"/>
    </source>
</evidence>
<evidence type="ECO:0000256" key="6">
    <source>
        <dbReference type="PROSITE-ProRule" id="PRU00333"/>
    </source>
</evidence>
<feature type="domain" description="Hcy-binding" evidence="7">
    <location>
        <begin position="2"/>
        <end position="312"/>
    </location>
</feature>
<evidence type="ECO:0000256" key="2">
    <source>
        <dbReference type="ARBA" id="ARBA00022679"/>
    </source>
</evidence>
<evidence type="ECO:0000313" key="8">
    <source>
        <dbReference type="EMBL" id="AXF84834.1"/>
    </source>
</evidence>
<dbReference type="GO" id="GO:0008898">
    <property type="term" value="F:S-adenosylmethionine-homocysteine S-methyltransferase activity"/>
    <property type="evidence" value="ECO:0007669"/>
    <property type="project" value="TreeGrafter"/>
</dbReference>
<dbReference type="PANTHER" id="PTHR46015">
    <property type="entry name" value="ZGC:172121"/>
    <property type="match status" value="1"/>
</dbReference>
<dbReference type="AlphaFoldDB" id="A0A345D8Z6"/>
<dbReference type="Gene3D" id="3.20.20.330">
    <property type="entry name" value="Homocysteine-binding-like domain"/>
    <property type="match status" value="1"/>
</dbReference>
<dbReference type="Pfam" id="PF02574">
    <property type="entry name" value="S-methyl_trans"/>
    <property type="match status" value="1"/>
</dbReference>
<dbReference type="EMBL" id="CP031124">
    <property type="protein sequence ID" value="AXF84834.1"/>
    <property type="molecule type" value="Genomic_DNA"/>
</dbReference>
<dbReference type="GO" id="GO:0032259">
    <property type="term" value="P:methylation"/>
    <property type="evidence" value="ECO:0007669"/>
    <property type="project" value="UniProtKB-KW"/>
</dbReference>
<keyword evidence="1 6" id="KW-0489">Methyltransferase</keyword>
<dbReference type="GO" id="GO:0033528">
    <property type="term" value="P:S-methylmethionine cycle"/>
    <property type="evidence" value="ECO:0007669"/>
    <property type="project" value="TreeGrafter"/>
</dbReference>
<dbReference type="PIRSF" id="PIRSF037505">
    <property type="entry name" value="Betaine_HMT"/>
    <property type="match status" value="1"/>
</dbReference>
<keyword evidence="3 6" id="KW-0479">Metal-binding</keyword>
<dbReference type="GO" id="GO:0008270">
    <property type="term" value="F:zinc ion binding"/>
    <property type="evidence" value="ECO:0007669"/>
    <property type="project" value="InterPro"/>
</dbReference>
<dbReference type="PANTHER" id="PTHR46015:SF1">
    <property type="entry name" value="HOMOCYSTEINE S-METHYLTRANSFERASE-LIKE ISOFORM 1"/>
    <property type="match status" value="1"/>
</dbReference>
<dbReference type="InterPro" id="IPR017226">
    <property type="entry name" value="BHMT-like"/>
</dbReference>
<organism evidence="8 9">
    <name type="scientific">Ephemeroptericola cinctiostellae</name>
    <dbReference type="NCBI Taxonomy" id="2268024"/>
    <lineage>
        <taxon>Bacteria</taxon>
        <taxon>Pseudomonadati</taxon>
        <taxon>Pseudomonadota</taxon>
        <taxon>Betaproteobacteria</taxon>
        <taxon>Burkholderiales</taxon>
        <taxon>Burkholderiaceae</taxon>
        <taxon>Ephemeroptericola</taxon>
    </lineage>
</organism>
<evidence type="ECO:0000256" key="3">
    <source>
        <dbReference type="ARBA" id="ARBA00022723"/>
    </source>
</evidence>
<accession>A0A345D8Z6</accession>
<feature type="binding site" evidence="6">
    <location>
        <position position="232"/>
    </location>
    <ligand>
        <name>Zn(2+)</name>
        <dbReference type="ChEBI" id="CHEBI:29105"/>
    </ligand>
</feature>